<keyword evidence="1" id="KW-0175">Coiled coil</keyword>
<gene>
    <name evidence="2" type="ORF">HXK26_00085</name>
</gene>
<dbReference type="Proteomes" id="UP000698335">
    <property type="component" value="Unassembled WGS sequence"/>
</dbReference>
<dbReference type="EMBL" id="JABZGW010000001">
    <property type="protein sequence ID" value="MBF4807095.1"/>
    <property type="molecule type" value="Genomic_DNA"/>
</dbReference>
<evidence type="ECO:0000313" key="3">
    <source>
        <dbReference type="Proteomes" id="UP000698335"/>
    </source>
</evidence>
<evidence type="ECO:0000313" key="2">
    <source>
        <dbReference type="EMBL" id="MBF4807095.1"/>
    </source>
</evidence>
<feature type="coiled-coil region" evidence="1">
    <location>
        <begin position="6"/>
        <end position="33"/>
    </location>
</feature>
<name>A0A930YP44_9ACTN</name>
<dbReference type="AlphaFoldDB" id="A0A930YP44"/>
<protein>
    <submittedName>
        <fullName evidence="2">Uncharacterized protein</fullName>
    </submittedName>
</protein>
<dbReference type="RefSeq" id="WP_417086681.1">
    <property type="nucleotide sequence ID" value="NZ_DBEZIZ010000168.1"/>
</dbReference>
<proteinExistence type="predicted"/>
<evidence type="ECO:0000256" key="1">
    <source>
        <dbReference type="SAM" id="Coils"/>
    </source>
</evidence>
<accession>A0A930YP44</accession>
<reference evidence="2" key="1">
    <citation type="submission" date="2020-04" db="EMBL/GenBank/DDBJ databases">
        <title>Deep metagenomics examines the oral microbiome during advanced dental caries in children, revealing novel taxa and co-occurrences with host molecules.</title>
        <authorList>
            <person name="Baker J.L."/>
            <person name="Morton J.T."/>
            <person name="Dinis M."/>
            <person name="Alvarez R."/>
            <person name="Tran N.C."/>
            <person name="Knight R."/>
            <person name="Edlund A."/>
        </authorList>
    </citation>
    <scope>NUCLEOTIDE SEQUENCE</scope>
    <source>
        <strain evidence="2">JCVI_38_bin.5</strain>
    </source>
</reference>
<sequence length="174" mass="19287">MPSKRVMRKEIIVAKATKELQDLINQEVRMEGNAFAPVLFVKGADFTPDELTALRASLERLGYAPEDWISLSTTSDHLTPLPTALVRQAVMTIDPDTVFICDDLALESFRSAFSTELVTQSTEKAAFLTPGLVVHVLGMRVLNLDNFAGALGNSHEKQVRWAYLKQVPPQGEPY</sequence>
<organism evidence="2 3">
    <name type="scientific">Lancefieldella rimae</name>
    <dbReference type="NCBI Taxonomy" id="1383"/>
    <lineage>
        <taxon>Bacteria</taxon>
        <taxon>Bacillati</taxon>
        <taxon>Actinomycetota</taxon>
        <taxon>Coriobacteriia</taxon>
        <taxon>Coriobacteriales</taxon>
        <taxon>Atopobiaceae</taxon>
        <taxon>Lancefieldella</taxon>
    </lineage>
</organism>
<comment type="caution">
    <text evidence="2">The sequence shown here is derived from an EMBL/GenBank/DDBJ whole genome shotgun (WGS) entry which is preliminary data.</text>
</comment>